<protein>
    <submittedName>
        <fullName evidence="2">Transcriptional regulator</fullName>
    </submittedName>
</protein>
<reference evidence="2 3" key="1">
    <citation type="submission" date="2018-03" db="EMBL/GenBank/DDBJ databases">
        <authorList>
            <person name="Keele B.F."/>
        </authorList>
    </citation>
    <scope>NUCLEOTIDE SEQUENCE [LARGE SCALE GENOMIC DNA]</scope>
    <source>
        <strain evidence="2 3">IB-3</strain>
    </source>
</reference>
<dbReference type="PROSITE" id="PS50943">
    <property type="entry name" value="HTH_CROC1"/>
    <property type="match status" value="1"/>
</dbReference>
<dbReference type="AlphaFoldDB" id="A0A2R7YUU8"/>
<dbReference type="CDD" id="cd00093">
    <property type="entry name" value="HTH_XRE"/>
    <property type="match status" value="1"/>
</dbReference>
<evidence type="ECO:0000313" key="2">
    <source>
        <dbReference type="EMBL" id="PUA80074.1"/>
    </source>
</evidence>
<proteinExistence type="predicted"/>
<dbReference type="Pfam" id="PF13560">
    <property type="entry name" value="HTH_31"/>
    <property type="match status" value="1"/>
</dbReference>
<dbReference type="Gene3D" id="3.30.450.180">
    <property type="match status" value="1"/>
</dbReference>
<dbReference type="EMBL" id="PYXZ01000007">
    <property type="protein sequence ID" value="PUA80074.1"/>
    <property type="molecule type" value="Genomic_DNA"/>
</dbReference>
<dbReference type="SMART" id="SM00530">
    <property type="entry name" value="HTH_XRE"/>
    <property type="match status" value="1"/>
</dbReference>
<dbReference type="Pfam" id="PF17765">
    <property type="entry name" value="MLTR_LBD"/>
    <property type="match status" value="1"/>
</dbReference>
<dbReference type="InterPro" id="IPR041413">
    <property type="entry name" value="MLTR_LBD"/>
</dbReference>
<keyword evidence="3" id="KW-1185">Reference proteome</keyword>
<dbReference type="InterPro" id="IPR010982">
    <property type="entry name" value="Lambda_DNA-bd_dom_sf"/>
</dbReference>
<evidence type="ECO:0000259" key="1">
    <source>
        <dbReference type="PROSITE" id="PS50943"/>
    </source>
</evidence>
<dbReference type="Proteomes" id="UP000244867">
    <property type="component" value="Unassembled WGS sequence"/>
</dbReference>
<dbReference type="OrthoDB" id="2959414at2"/>
<dbReference type="InterPro" id="IPR001387">
    <property type="entry name" value="Cro/C1-type_HTH"/>
</dbReference>
<evidence type="ECO:0000313" key="3">
    <source>
        <dbReference type="Proteomes" id="UP000244867"/>
    </source>
</evidence>
<dbReference type="SUPFAM" id="SSF47413">
    <property type="entry name" value="lambda repressor-like DNA-binding domains"/>
    <property type="match status" value="1"/>
</dbReference>
<comment type="caution">
    <text evidence="2">The sequence shown here is derived from an EMBL/GenBank/DDBJ whole genome shotgun (WGS) entry which is preliminary data.</text>
</comment>
<sequence>MASMTVEPDLQQDHVGALVRRWRERRRLSQQALSERCGVSTRHLSFIETGKSVPSPTMIGQLGHALDVPLRVQRRMFTAAGFVPSASEMPLDSPALAQVNEALELILAGHEPYPALVIDGGWDLVAANEAAYRLLTDLPADLLEPPVNVVRLSLDPRGLAPRIVNLDEWRAGILGRIQHEHDASGDPRLGALLADHPPPRHTAPPDIVLTVRFRMGDDVLSFLTTTTVFGTPRDVTVAELAIEALYPADAGTRDQLMAAARADSASR</sequence>
<dbReference type="PANTHER" id="PTHR35010">
    <property type="entry name" value="BLL4672 PROTEIN-RELATED"/>
    <property type="match status" value="1"/>
</dbReference>
<organism evidence="2 3">
    <name type="scientific">Nocardioides currus</name>
    <dbReference type="NCBI Taxonomy" id="2133958"/>
    <lineage>
        <taxon>Bacteria</taxon>
        <taxon>Bacillati</taxon>
        <taxon>Actinomycetota</taxon>
        <taxon>Actinomycetes</taxon>
        <taxon>Propionibacteriales</taxon>
        <taxon>Nocardioidaceae</taxon>
        <taxon>Nocardioides</taxon>
    </lineage>
</organism>
<name>A0A2R7YUU8_9ACTN</name>
<dbReference type="PANTHER" id="PTHR35010:SF4">
    <property type="entry name" value="BLL5781 PROTEIN"/>
    <property type="match status" value="1"/>
</dbReference>
<dbReference type="GO" id="GO:0003677">
    <property type="term" value="F:DNA binding"/>
    <property type="evidence" value="ECO:0007669"/>
    <property type="project" value="InterPro"/>
</dbReference>
<dbReference type="Gene3D" id="1.10.260.40">
    <property type="entry name" value="lambda repressor-like DNA-binding domains"/>
    <property type="match status" value="1"/>
</dbReference>
<feature type="domain" description="HTH cro/C1-type" evidence="1">
    <location>
        <begin position="19"/>
        <end position="73"/>
    </location>
</feature>
<gene>
    <name evidence="2" type="ORF">C7S10_16125</name>
</gene>
<accession>A0A2R7YUU8</accession>